<dbReference type="InterPro" id="IPR015813">
    <property type="entry name" value="Pyrv/PenolPyrv_kinase-like_dom"/>
</dbReference>
<feature type="domain" description="HpcH/HpaI aldolase/citrate lyase" evidence="7">
    <location>
        <begin position="18"/>
        <end position="243"/>
    </location>
</feature>
<dbReference type="RefSeq" id="WP_103719151.1">
    <property type="nucleotide sequence ID" value="NZ_PQFZ01000009.1"/>
</dbReference>
<keyword evidence="3" id="KW-0479">Metal-binding</keyword>
<comment type="cofactor">
    <cofactor evidence="1">
        <name>a divalent metal cation</name>
        <dbReference type="ChEBI" id="CHEBI:60240"/>
    </cofactor>
</comment>
<dbReference type="FunFam" id="3.20.20.60:FF:000004">
    <property type="entry name" value="5-keto-4-deoxy-D-glucarate aldolase"/>
    <property type="match status" value="1"/>
</dbReference>
<name>A0A2S4M6T8_9HYPH</name>
<evidence type="ECO:0000256" key="5">
    <source>
        <dbReference type="ARBA" id="ARBA00023317"/>
    </source>
</evidence>
<reference evidence="8 9" key="1">
    <citation type="submission" date="2018-01" db="EMBL/GenBank/DDBJ databases">
        <title>Genomic Encyclopedia of Type Strains, Phase III (KMG-III): the genomes of soil and plant-associated and newly described type strains.</title>
        <authorList>
            <person name="Whitman W."/>
        </authorList>
    </citation>
    <scope>NUCLEOTIDE SEQUENCE [LARGE SCALE GENOMIC DNA]</scope>
    <source>
        <strain evidence="8 9">1131</strain>
    </source>
</reference>
<accession>A0A2S4M6T8</accession>
<dbReference type="InterPro" id="IPR050251">
    <property type="entry name" value="HpcH-HpaI_aldolase"/>
</dbReference>
<dbReference type="InterPro" id="IPR012689">
    <property type="entry name" value="HpaI"/>
</dbReference>
<proteinExistence type="inferred from homology"/>
<dbReference type="GO" id="GO:0016832">
    <property type="term" value="F:aldehyde-lyase activity"/>
    <property type="evidence" value="ECO:0007669"/>
    <property type="project" value="TreeGrafter"/>
</dbReference>
<evidence type="ECO:0000313" key="9">
    <source>
        <dbReference type="Proteomes" id="UP000236919"/>
    </source>
</evidence>
<dbReference type="GO" id="GO:0046872">
    <property type="term" value="F:metal ion binding"/>
    <property type="evidence" value="ECO:0007669"/>
    <property type="project" value="UniProtKB-KW"/>
</dbReference>
<dbReference type="NCBIfam" id="TIGR02311">
    <property type="entry name" value="HpaI"/>
    <property type="match status" value="1"/>
</dbReference>
<organism evidence="8 9">
    <name type="scientific">Bosea psychrotolerans</name>
    <dbReference type="NCBI Taxonomy" id="1871628"/>
    <lineage>
        <taxon>Bacteria</taxon>
        <taxon>Pseudomonadati</taxon>
        <taxon>Pseudomonadota</taxon>
        <taxon>Alphaproteobacteria</taxon>
        <taxon>Hyphomicrobiales</taxon>
        <taxon>Boseaceae</taxon>
        <taxon>Bosea</taxon>
    </lineage>
</organism>
<evidence type="ECO:0000259" key="7">
    <source>
        <dbReference type="Pfam" id="PF03328"/>
    </source>
</evidence>
<dbReference type="PANTHER" id="PTHR30502">
    <property type="entry name" value="2-KETO-3-DEOXY-L-RHAMNONATE ALDOLASE"/>
    <property type="match status" value="1"/>
</dbReference>
<keyword evidence="4" id="KW-0456">Lyase</keyword>
<evidence type="ECO:0000256" key="6">
    <source>
        <dbReference type="ARBA" id="ARBA00045074"/>
    </source>
</evidence>
<comment type="caution">
    <text evidence="8">The sequence shown here is derived from an EMBL/GenBank/DDBJ whole genome shotgun (WGS) entry which is preliminary data.</text>
</comment>
<dbReference type="OrthoDB" id="9802624at2"/>
<dbReference type="AlphaFoldDB" id="A0A2S4M6T8"/>
<evidence type="ECO:0000256" key="4">
    <source>
        <dbReference type="ARBA" id="ARBA00023239"/>
    </source>
</evidence>
<evidence type="ECO:0000313" key="8">
    <source>
        <dbReference type="EMBL" id="POR50371.1"/>
    </source>
</evidence>
<dbReference type="InterPro" id="IPR040442">
    <property type="entry name" value="Pyrv_kinase-like_dom_sf"/>
</dbReference>
<dbReference type="Proteomes" id="UP000236919">
    <property type="component" value="Unassembled WGS sequence"/>
</dbReference>
<keyword evidence="5" id="KW-0670">Pyruvate</keyword>
<sequence length="260" mass="27419">MELPPNLFKRALNQGRSQIGLWCSLPGSYAAEAVAGSGFDWLLLDTEHSPGDPLTVLAQLQAVAPYPVSAVVRPASNDAVLIKRLLDFGAQTLLIPYVQNAEEARAAVSAMRYPPDGIRGVSGVTRATRFGRVVDYGRRAHEELCLLVQIETGEALDQLEAIASVDGVDGVFIGPADLAASLGHVGQPGHPEVKAVIEKAIGRIRACGKPAGILTPDNAFAARCIELGTTFTAVGVDAAMLVRASEALCEQFERPPGARS</sequence>
<evidence type="ECO:0000256" key="2">
    <source>
        <dbReference type="ARBA" id="ARBA00005568"/>
    </source>
</evidence>
<dbReference type="InterPro" id="IPR005000">
    <property type="entry name" value="Aldolase/citrate-lyase_domain"/>
</dbReference>
<evidence type="ECO:0000256" key="3">
    <source>
        <dbReference type="ARBA" id="ARBA00022723"/>
    </source>
</evidence>
<evidence type="ECO:0000256" key="1">
    <source>
        <dbReference type="ARBA" id="ARBA00001968"/>
    </source>
</evidence>
<dbReference type="SUPFAM" id="SSF51621">
    <property type="entry name" value="Phosphoenolpyruvate/pyruvate domain"/>
    <property type="match status" value="1"/>
</dbReference>
<dbReference type="Gene3D" id="3.20.20.60">
    <property type="entry name" value="Phosphoenolpyruvate-binding domains"/>
    <property type="match status" value="1"/>
</dbReference>
<gene>
    <name evidence="8" type="ORF">CYD53_10980</name>
</gene>
<comment type="similarity">
    <text evidence="2">Belongs to the HpcH/HpaI aldolase family.</text>
</comment>
<protein>
    <submittedName>
        <fullName evidence="8">2,4-dihydroxyhept-2-enedioate aldolase</fullName>
    </submittedName>
</protein>
<dbReference type="Pfam" id="PF03328">
    <property type="entry name" value="HpcH_HpaI"/>
    <property type="match status" value="1"/>
</dbReference>
<dbReference type="PANTHER" id="PTHR30502:SF0">
    <property type="entry name" value="PHOSPHOENOLPYRUVATE CARBOXYLASE FAMILY PROTEIN"/>
    <property type="match status" value="1"/>
</dbReference>
<dbReference type="GO" id="GO:0010124">
    <property type="term" value="P:phenylacetate catabolic process"/>
    <property type="evidence" value="ECO:0007669"/>
    <property type="project" value="InterPro"/>
</dbReference>
<keyword evidence="9" id="KW-1185">Reference proteome</keyword>
<dbReference type="EMBL" id="PQFZ01000009">
    <property type="protein sequence ID" value="POR50371.1"/>
    <property type="molecule type" value="Genomic_DNA"/>
</dbReference>
<dbReference type="GO" id="GO:0005737">
    <property type="term" value="C:cytoplasm"/>
    <property type="evidence" value="ECO:0007669"/>
    <property type="project" value="UniProtKB-ARBA"/>
</dbReference>
<comment type="catalytic activity">
    <reaction evidence="6">
        <text>D-glyceraldehyde + pyruvate = 2-dehydro-3-deoxy-L-galactonate</text>
        <dbReference type="Rhea" id="RHEA:80055"/>
        <dbReference type="ChEBI" id="CHEBI:15361"/>
        <dbReference type="ChEBI" id="CHEBI:17378"/>
        <dbReference type="ChEBI" id="CHEBI:75545"/>
    </reaction>
</comment>